<keyword evidence="7" id="KW-1185">Reference proteome</keyword>
<dbReference type="SUPFAM" id="SSF50129">
    <property type="entry name" value="GroES-like"/>
    <property type="match status" value="1"/>
</dbReference>
<protein>
    <recommendedName>
        <fullName evidence="5">Enoyl reductase (ER) domain-containing protein</fullName>
    </recommendedName>
</protein>
<keyword evidence="2" id="KW-0547">Nucleotide-binding</keyword>
<dbReference type="Proteomes" id="UP001590950">
    <property type="component" value="Unassembled WGS sequence"/>
</dbReference>
<evidence type="ECO:0000313" key="7">
    <source>
        <dbReference type="Proteomes" id="UP001590950"/>
    </source>
</evidence>
<dbReference type="Gene3D" id="3.90.180.10">
    <property type="entry name" value="Medium-chain alcohol dehydrogenases, catalytic domain"/>
    <property type="match status" value="1"/>
</dbReference>
<evidence type="ECO:0000256" key="2">
    <source>
        <dbReference type="ARBA" id="ARBA00022741"/>
    </source>
</evidence>
<sequence length="364" mass="38900">MTLLKTQTAVIQSKSPPRKSGLPLIVSHSRPVPEIPSPYHVFVRVLAVGLNPTDYKMITHFYMEGNTVGCDFCGNVEAAGSSALFRPGDRVCGAEFPYRPDNPLNGAFAQYMVVDSRHMLRLPDDWSATQAAALGAIGWGTACLAISDPEALNLPGVPSRPVEKSIPVLVYGGATATGIMAIQMLKLSGYTPIAVCSPKSATLVMGYGAIGTASYTSPNCVDQIRAIAGGAPIKHALDCITNAESTATCFSALSRVGGRYACLEDCLETWRTRRAVKVKVVMGFEGEGYDVDLGHPVYARKANPELHAIASLWAKEMQSLLDKGLLTTQPIREIGGQFEGIIKALEMLQTGEVKGEKLVVKVST</sequence>
<comment type="similarity">
    <text evidence="1">Belongs to the zinc-containing alcohol dehydrogenase family.</text>
</comment>
<dbReference type="InterPro" id="IPR047122">
    <property type="entry name" value="Trans-enoyl_RdTase-like"/>
</dbReference>
<dbReference type="InterPro" id="IPR020843">
    <property type="entry name" value="ER"/>
</dbReference>
<evidence type="ECO:0000256" key="3">
    <source>
        <dbReference type="ARBA" id="ARBA00022857"/>
    </source>
</evidence>
<comment type="caution">
    <text evidence="6">The sequence shown here is derived from an EMBL/GenBank/DDBJ whole genome shotgun (WGS) entry which is preliminary data.</text>
</comment>
<dbReference type="SUPFAM" id="SSF51735">
    <property type="entry name" value="NAD(P)-binding Rossmann-fold domains"/>
    <property type="match status" value="1"/>
</dbReference>
<evidence type="ECO:0000259" key="5">
    <source>
        <dbReference type="SMART" id="SM00829"/>
    </source>
</evidence>
<accession>A0ABR4AF92</accession>
<keyword evidence="4" id="KW-0560">Oxidoreductase</keyword>
<dbReference type="InterPro" id="IPR036291">
    <property type="entry name" value="NAD(P)-bd_dom_sf"/>
</dbReference>
<dbReference type="PANTHER" id="PTHR45348:SF1">
    <property type="entry name" value="TRANS-ENOYL REDUCTASE STHE"/>
    <property type="match status" value="1"/>
</dbReference>
<evidence type="ECO:0000313" key="6">
    <source>
        <dbReference type="EMBL" id="KAL2044435.1"/>
    </source>
</evidence>
<dbReference type="EMBL" id="JBEFKJ010000009">
    <property type="protein sequence ID" value="KAL2044435.1"/>
    <property type="molecule type" value="Genomic_DNA"/>
</dbReference>
<reference evidence="6 7" key="1">
    <citation type="submission" date="2024-09" db="EMBL/GenBank/DDBJ databases">
        <title>Rethinking Asexuality: The Enigmatic Case of Functional Sexual Genes in Lepraria (Stereocaulaceae).</title>
        <authorList>
            <person name="Doellman M."/>
            <person name="Sun Y."/>
            <person name="Barcenas-Pena A."/>
            <person name="Lumbsch H.T."/>
            <person name="Grewe F."/>
        </authorList>
    </citation>
    <scope>NUCLEOTIDE SEQUENCE [LARGE SCALE GENOMIC DNA]</scope>
    <source>
        <strain evidence="6 7">Mercado 3170</strain>
    </source>
</reference>
<dbReference type="InterPro" id="IPR013154">
    <property type="entry name" value="ADH-like_N"/>
</dbReference>
<dbReference type="Pfam" id="PF08240">
    <property type="entry name" value="ADH_N"/>
    <property type="match status" value="1"/>
</dbReference>
<keyword evidence="3" id="KW-0521">NADP</keyword>
<dbReference type="Gene3D" id="3.40.50.720">
    <property type="entry name" value="NAD(P)-binding Rossmann-like Domain"/>
    <property type="match status" value="1"/>
</dbReference>
<dbReference type="InterPro" id="IPR011032">
    <property type="entry name" value="GroES-like_sf"/>
</dbReference>
<proteinExistence type="inferred from homology"/>
<gene>
    <name evidence="6" type="ORF">N7G274_003140</name>
</gene>
<evidence type="ECO:0000256" key="4">
    <source>
        <dbReference type="ARBA" id="ARBA00023002"/>
    </source>
</evidence>
<dbReference type="SMART" id="SM00829">
    <property type="entry name" value="PKS_ER"/>
    <property type="match status" value="1"/>
</dbReference>
<dbReference type="CDD" id="cd08249">
    <property type="entry name" value="enoyl_reductase_like"/>
    <property type="match status" value="1"/>
</dbReference>
<feature type="domain" description="Enoyl reductase (ER)" evidence="5">
    <location>
        <begin position="21"/>
        <end position="360"/>
    </location>
</feature>
<evidence type="ECO:0000256" key="1">
    <source>
        <dbReference type="ARBA" id="ARBA00008072"/>
    </source>
</evidence>
<organism evidence="6 7">
    <name type="scientific">Stereocaulon virgatum</name>
    <dbReference type="NCBI Taxonomy" id="373712"/>
    <lineage>
        <taxon>Eukaryota</taxon>
        <taxon>Fungi</taxon>
        <taxon>Dikarya</taxon>
        <taxon>Ascomycota</taxon>
        <taxon>Pezizomycotina</taxon>
        <taxon>Lecanoromycetes</taxon>
        <taxon>OSLEUM clade</taxon>
        <taxon>Lecanoromycetidae</taxon>
        <taxon>Lecanorales</taxon>
        <taxon>Lecanorineae</taxon>
        <taxon>Stereocaulaceae</taxon>
        <taxon>Stereocaulon</taxon>
    </lineage>
</organism>
<dbReference type="PANTHER" id="PTHR45348">
    <property type="entry name" value="HYPOTHETICAL OXIDOREDUCTASE (EUROFUNG)"/>
    <property type="match status" value="1"/>
</dbReference>
<name>A0ABR4AF92_9LECA</name>